<dbReference type="PROSITE" id="PS50043">
    <property type="entry name" value="HTH_LUXR_2"/>
    <property type="match status" value="1"/>
</dbReference>
<evidence type="ECO:0000256" key="5">
    <source>
        <dbReference type="PROSITE-ProRule" id="PRU00169"/>
    </source>
</evidence>
<dbReference type="SUPFAM" id="SSF52172">
    <property type="entry name" value="CheY-like"/>
    <property type="match status" value="1"/>
</dbReference>
<feature type="domain" description="Response regulatory" evidence="7">
    <location>
        <begin position="7"/>
        <end position="125"/>
    </location>
</feature>
<dbReference type="PANTHER" id="PTHR43214:SF24">
    <property type="entry name" value="TRANSCRIPTIONAL REGULATORY PROTEIN NARL-RELATED"/>
    <property type="match status" value="1"/>
</dbReference>
<keyword evidence="3" id="KW-0238">DNA-binding</keyword>
<dbReference type="InterPro" id="IPR016032">
    <property type="entry name" value="Sig_transdc_resp-reg_C-effctor"/>
</dbReference>
<keyword evidence="4" id="KW-0804">Transcription</keyword>
<dbReference type="PROSITE" id="PS50110">
    <property type="entry name" value="RESPONSE_REGULATORY"/>
    <property type="match status" value="1"/>
</dbReference>
<evidence type="ECO:0000259" key="7">
    <source>
        <dbReference type="PROSITE" id="PS50110"/>
    </source>
</evidence>
<evidence type="ECO:0000256" key="4">
    <source>
        <dbReference type="ARBA" id="ARBA00023163"/>
    </source>
</evidence>
<dbReference type="InterPro" id="IPR000792">
    <property type="entry name" value="Tscrpt_reg_LuxR_C"/>
</dbReference>
<keyword evidence="2" id="KW-0805">Transcription regulation</keyword>
<dbReference type="SUPFAM" id="SSF46894">
    <property type="entry name" value="C-terminal effector domain of the bipartite response regulators"/>
    <property type="match status" value="1"/>
</dbReference>
<evidence type="ECO:0000256" key="3">
    <source>
        <dbReference type="ARBA" id="ARBA00023125"/>
    </source>
</evidence>
<dbReference type="PANTHER" id="PTHR43214">
    <property type="entry name" value="TWO-COMPONENT RESPONSE REGULATOR"/>
    <property type="match status" value="1"/>
</dbReference>
<dbReference type="SMART" id="SM00448">
    <property type="entry name" value="REC"/>
    <property type="match status" value="1"/>
</dbReference>
<comment type="caution">
    <text evidence="5">Lacks conserved residue(s) required for the propagation of feature annotation.</text>
</comment>
<name>A0ABW4FZF4_9ACTN</name>
<feature type="domain" description="HTH luxR-type" evidence="6">
    <location>
        <begin position="154"/>
        <end position="219"/>
    </location>
</feature>
<dbReference type="Pfam" id="PF00072">
    <property type="entry name" value="Response_reg"/>
    <property type="match status" value="1"/>
</dbReference>
<dbReference type="PROSITE" id="PS00622">
    <property type="entry name" value="HTH_LUXR_1"/>
    <property type="match status" value="1"/>
</dbReference>
<evidence type="ECO:0000256" key="1">
    <source>
        <dbReference type="ARBA" id="ARBA00022553"/>
    </source>
</evidence>
<evidence type="ECO:0000259" key="6">
    <source>
        <dbReference type="PROSITE" id="PS50043"/>
    </source>
</evidence>
<gene>
    <name evidence="8" type="ORF">ACFSJ0_01735</name>
</gene>
<dbReference type="Proteomes" id="UP001597097">
    <property type="component" value="Unassembled WGS sequence"/>
</dbReference>
<evidence type="ECO:0000256" key="2">
    <source>
        <dbReference type="ARBA" id="ARBA00023015"/>
    </source>
</evidence>
<protein>
    <submittedName>
        <fullName evidence="8">Response regulator</fullName>
    </submittedName>
</protein>
<dbReference type="InterPro" id="IPR011006">
    <property type="entry name" value="CheY-like_superfamily"/>
</dbReference>
<keyword evidence="9" id="KW-1185">Reference proteome</keyword>
<evidence type="ECO:0000313" key="9">
    <source>
        <dbReference type="Proteomes" id="UP001597097"/>
    </source>
</evidence>
<accession>A0ABW4FZF4</accession>
<dbReference type="CDD" id="cd06170">
    <property type="entry name" value="LuxR_C_like"/>
    <property type="match status" value="1"/>
</dbReference>
<dbReference type="RefSeq" id="WP_246653384.1">
    <property type="nucleotide sequence ID" value="NZ_JAHKRM010000029.1"/>
</dbReference>
<reference evidence="9" key="1">
    <citation type="journal article" date="2019" name="Int. J. Syst. Evol. Microbiol.">
        <title>The Global Catalogue of Microorganisms (GCM) 10K type strain sequencing project: providing services to taxonomists for standard genome sequencing and annotation.</title>
        <authorList>
            <consortium name="The Broad Institute Genomics Platform"/>
            <consortium name="The Broad Institute Genome Sequencing Center for Infectious Disease"/>
            <person name="Wu L."/>
            <person name="Ma J."/>
        </authorList>
    </citation>
    <scope>NUCLEOTIDE SEQUENCE [LARGE SCALE GENOMIC DNA]</scope>
    <source>
        <strain evidence="9">CGMCC 1.15399</strain>
    </source>
</reference>
<dbReference type="Gene3D" id="3.40.50.2300">
    <property type="match status" value="1"/>
</dbReference>
<dbReference type="InterPro" id="IPR001789">
    <property type="entry name" value="Sig_transdc_resp-reg_receiver"/>
</dbReference>
<dbReference type="EMBL" id="JBHUCM010000003">
    <property type="protein sequence ID" value="MFD1535734.1"/>
    <property type="molecule type" value="Genomic_DNA"/>
</dbReference>
<dbReference type="PRINTS" id="PR00038">
    <property type="entry name" value="HTHLUXR"/>
</dbReference>
<dbReference type="InterPro" id="IPR058245">
    <property type="entry name" value="NreC/VraR/RcsB-like_REC"/>
</dbReference>
<keyword evidence="1" id="KW-0597">Phosphoprotein</keyword>
<proteinExistence type="predicted"/>
<organism evidence="8 9">
    <name type="scientific">Nonomuraea guangzhouensis</name>
    <dbReference type="NCBI Taxonomy" id="1291555"/>
    <lineage>
        <taxon>Bacteria</taxon>
        <taxon>Bacillati</taxon>
        <taxon>Actinomycetota</taxon>
        <taxon>Actinomycetes</taxon>
        <taxon>Streptosporangiales</taxon>
        <taxon>Streptosporangiaceae</taxon>
        <taxon>Nonomuraea</taxon>
    </lineage>
</organism>
<dbReference type="InterPro" id="IPR039420">
    <property type="entry name" value="WalR-like"/>
</dbReference>
<dbReference type="Pfam" id="PF00196">
    <property type="entry name" value="GerE"/>
    <property type="match status" value="1"/>
</dbReference>
<dbReference type="SMART" id="SM00421">
    <property type="entry name" value="HTH_LUXR"/>
    <property type="match status" value="1"/>
</dbReference>
<evidence type="ECO:0000313" key="8">
    <source>
        <dbReference type="EMBL" id="MFD1535734.1"/>
    </source>
</evidence>
<dbReference type="CDD" id="cd17535">
    <property type="entry name" value="REC_NarL-like"/>
    <property type="match status" value="1"/>
</dbReference>
<sequence>MCGASLRVIICDKYAITRFGLLTILASRHDVNVIETTDSGVHAIMLARKHHPEVVVTGLTLGGLSGLELIQRLRAEKLDPEPRVVVFTVDHTDQTVTDVLRAGANGLLTQDSTQDEVVAVIRAAGRGQTMLSPVVTQRLVDWFRQREPPPAELDQPTLAGLTPREQQVLLLVAQGRSTEEVAGELYIGVSTVRTHLHRLRAKLKAKDRAQLVSFAYRSGLMSS</sequence>
<comment type="caution">
    <text evidence="8">The sequence shown here is derived from an EMBL/GenBank/DDBJ whole genome shotgun (WGS) entry which is preliminary data.</text>
</comment>